<dbReference type="SUPFAM" id="SSF53155">
    <property type="entry name" value="Methylated DNA-protein cysteine methyltransferase domain"/>
    <property type="match status" value="1"/>
</dbReference>
<reference evidence="5 6" key="1">
    <citation type="submission" date="2020-11" db="EMBL/GenBank/DDBJ databases">
        <title>genome sequence of strain KACC 18849.</title>
        <authorList>
            <person name="Gao J."/>
            <person name="Zhang X."/>
        </authorList>
    </citation>
    <scope>NUCLEOTIDE SEQUENCE [LARGE SCALE GENOMIC DNA]</scope>
    <source>
        <strain evidence="5 6">KACC 18849</strain>
    </source>
</reference>
<dbReference type="Pfam" id="PF01035">
    <property type="entry name" value="DNA_binding_1"/>
    <property type="match status" value="1"/>
</dbReference>
<dbReference type="Proteomes" id="UP000639859">
    <property type="component" value="Unassembled WGS sequence"/>
</dbReference>
<dbReference type="NCBIfam" id="TIGR00589">
    <property type="entry name" value="ogt"/>
    <property type="match status" value="1"/>
</dbReference>
<dbReference type="Gene3D" id="1.10.10.10">
    <property type="entry name" value="Winged helix-like DNA-binding domain superfamily/Winged helix DNA-binding domain"/>
    <property type="match status" value="1"/>
</dbReference>
<evidence type="ECO:0000313" key="5">
    <source>
        <dbReference type="EMBL" id="MBI1683417.1"/>
    </source>
</evidence>
<name>A0ABS0SUU5_9CAUL</name>
<dbReference type="InterPro" id="IPR014048">
    <property type="entry name" value="MethylDNA_cys_MeTrfase_DNA-bd"/>
</dbReference>
<dbReference type="SMART" id="SM00342">
    <property type="entry name" value="HTH_ARAC"/>
    <property type="match status" value="1"/>
</dbReference>
<dbReference type="CDD" id="cd06445">
    <property type="entry name" value="ATase"/>
    <property type="match status" value="1"/>
</dbReference>
<evidence type="ECO:0000259" key="4">
    <source>
        <dbReference type="PROSITE" id="PS01124"/>
    </source>
</evidence>
<feature type="domain" description="HTH araC/xylS-type" evidence="4">
    <location>
        <begin position="25"/>
        <end position="122"/>
    </location>
</feature>
<dbReference type="EMBL" id="JADWOX010000003">
    <property type="protein sequence ID" value="MBI1683417.1"/>
    <property type="molecule type" value="Genomic_DNA"/>
</dbReference>
<dbReference type="InterPro" id="IPR036631">
    <property type="entry name" value="MGMT_N_sf"/>
</dbReference>
<evidence type="ECO:0000256" key="2">
    <source>
        <dbReference type="ARBA" id="ARBA00023015"/>
    </source>
</evidence>
<dbReference type="InterPro" id="IPR018060">
    <property type="entry name" value="HTH_AraC"/>
</dbReference>
<dbReference type="Gene3D" id="1.10.10.60">
    <property type="entry name" value="Homeodomain-like"/>
    <property type="match status" value="1"/>
</dbReference>
<dbReference type="Gene3D" id="3.30.160.70">
    <property type="entry name" value="Methylated DNA-protein cysteine methyltransferase domain"/>
    <property type="match status" value="1"/>
</dbReference>
<dbReference type="PANTHER" id="PTHR10815:SF13">
    <property type="entry name" value="METHYLATED-DNA--PROTEIN-CYSTEINE METHYLTRANSFERASE"/>
    <property type="match status" value="1"/>
</dbReference>
<keyword evidence="1" id="KW-0227">DNA damage</keyword>
<organism evidence="5 6">
    <name type="scientific">Caulobacter hibisci</name>
    <dbReference type="NCBI Taxonomy" id="2035993"/>
    <lineage>
        <taxon>Bacteria</taxon>
        <taxon>Pseudomonadati</taxon>
        <taxon>Pseudomonadota</taxon>
        <taxon>Alphaproteobacteria</taxon>
        <taxon>Caulobacterales</taxon>
        <taxon>Caulobacteraceae</taxon>
        <taxon>Caulobacter</taxon>
    </lineage>
</organism>
<keyword evidence="2" id="KW-0805">Transcription regulation</keyword>
<evidence type="ECO:0000256" key="1">
    <source>
        <dbReference type="ARBA" id="ARBA00022763"/>
    </source>
</evidence>
<dbReference type="Pfam" id="PF12833">
    <property type="entry name" value="HTH_18"/>
    <property type="match status" value="1"/>
</dbReference>
<dbReference type="InterPro" id="IPR009057">
    <property type="entry name" value="Homeodomain-like_sf"/>
</dbReference>
<sequence>MPLDVSPSETLARLAERSADYHRMAVALDWLAQRWMDRPSLDEAAAAVGLSPFHFQRIFTRWAGVSPKTFVAAIAHAEARRSLEAGASVLDAAYDAGLSGPSRLHDLFIAQEAATPGDVRRRGAGMTLRWGWAPTPFGRGLFVLAERGLAGLAFSDGNDDFAFADMHRRWPGADWLREDAAAAETALRAFGMGEGPLPVVLIGSPYQVQVWKALLRIPAGETATYGQVAAWAGKPKAFQATGGAIGANPISLLIPCHRAIAKDGRLTGYHWGLARKAAILGMEAVAVQEVA</sequence>
<comment type="caution">
    <text evidence="5">The sequence shown here is derived from an EMBL/GenBank/DDBJ whole genome shotgun (WGS) entry which is preliminary data.</text>
</comment>
<accession>A0ABS0SUU5</accession>
<dbReference type="RefSeq" id="WP_198575348.1">
    <property type="nucleotide sequence ID" value="NZ_JADWOX010000003.1"/>
</dbReference>
<evidence type="ECO:0000313" key="6">
    <source>
        <dbReference type="Proteomes" id="UP000639859"/>
    </source>
</evidence>
<keyword evidence="6" id="KW-1185">Reference proteome</keyword>
<evidence type="ECO:0000256" key="3">
    <source>
        <dbReference type="ARBA" id="ARBA00023163"/>
    </source>
</evidence>
<protein>
    <submittedName>
        <fullName evidence="5">Bifunctional helix-turn-helix domain-containing protein/methylated-DNA--[protein]-cysteine S-methyltransferase</fullName>
    </submittedName>
</protein>
<gene>
    <name evidence="5" type="ORF">I4Q42_07050</name>
</gene>
<dbReference type="SUPFAM" id="SSF46689">
    <property type="entry name" value="Homeodomain-like"/>
    <property type="match status" value="1"/>
</dbReference>
<dbReference type="SUPFAM" id="SSF46767">
    <property type="entry name" value="Methylated DNA-protein cysteine methyltransferase, C-terminal domain"/>
    <property type="match status" value="1"/>
</dbReference>
<keyword evidence="3" id="KW-0804">Transcription</keyword>
<proteinExistence type="predicted"/>
<dbReference type="InterPro" id="IPR036217">
    <property type="entry name" value="MethylDNA_cys_MeTrfase_DNAb"/>
</dbReference>
<dbReference type="PANTHER" id="PTHR10815">
    <property type="entry name" value="METHYLATED-DNA--PROTEIN-CYSTEINE METHYLTRANSFERASE"/>
    <property type="match status" value="1"/>
</dbReference>
<dbReference type="PROSITE" id="PS01124">
    <property type="entry name" value="HTH_ARAC_FAMILY_2"/>
    <property type="match status" value="1"/>
</dbReference>
<dbReference type="InterPro" id="IPR036388">
    <property type="entry name" value="WH-like_DNA-bd_sf"/>
</dbReference>